<dbReference type="InterPro" id="IPR019987">
    <property type="entry name" value="GTP-bd_ribosome_bio_YsxC"/>
</dbReference>
<evidence type="ECO:0000256" key="7">
    <source>
        <dbReference type="ARBA" id="ARBA00023134"/>
    </source>
</evidence>
<evidence type="ECO:0000256" key="5">
    <source>
        <dbReference type="ARBA" id="ARBA00022741"/>
    </source>
</evidence>
<gene>
    <name evidence="9" type="ORF">GSONMT00052493001</name>
</gene>
<evidence type="ECO:0000313" key="9">
    <source>
        <dbReference type="EMBL" id="CDQ74355.1"/>
    </source>
</evidence>
<dbReference type="InterPro" id="IPR006073">
    <property type="entry name" value="GTP-bd"/>
</dbReference>
<dbReference type="InterPro" id="IPR052279">
    <property type="entry name" value="EngB_GTPase"/>
</dbReference>
<keyword evidence="7" id="KW-0342">GTP-binding</keyword>
<dbReference type="InterPro" id="IPR027417">
    <property type="entry name" value="P-loop_NTPase"/>
</dbReference>
<dbReference type="Proteomes" id="UP000193380">
    <property type="component" value="Unassembled WGS sequence"/>
</dbReference>
<sequence>MQSIREFHSSLVGGGNTIFSGTTIVSTFVCRLHFNVTIKNQTWRTLTRKCTCNNASLRNLINICIVTFKRAGIIGVVFQQVIGSHIKQKMFCRRLWLKPGTGFWTASQQGAHNLASFHQASLLPQRKLRGLLFPFSELEPHLACSVDRGHFQLFQPSVEDITKAEKLFSPSSSHKIDYHTSAVRMEHAPSQNQPEVCFIGRSNVGKSSLIRALFSLAPDVEIRVSKTPGHTKKMNFFKVGKAFTMVDMPGYGYRAPKDFVEMVEHYLGTRKNLVRTFLLVDGSVGLQEADMIALEMCEEFSLPYVIVVTKIDKCRQGVLLTNLLQLQDAITQTVRCFPQPFLVSSLHFSGIYLLRCFIAHVTGSIQLGDTCQS</sequence>
<keyword evidence="5" id="KW-0547">Nucleotide-binding</keyword>
<accession>A0A060XBX8</accession>
<evidence type="ECO:0000256" key="1">
    <source>
        <dbReference type="ARBA" id="ARBA00001946"/>
    </source>
</evidence>
<dbReference type="EMBL" id="FR904967">
    <property type="protein sequence ID" value="CDQ74355.1"/>
    <property type="molecule type" value="Genomic_DNA"/>
</dbReference>
<evidence type="ECO:0000313" key="10">
    <source>
        <dbReference type="Proteomes" id="UP000193380"/>
    </source>
</evidence>
<dbReference type="PaxDb" id="8022-A0A060XBX8"/>
<dbReference type="Gene3D" id="3.40.50.300">
    <property type="entry name" value="P-loop containing nucleotide triphosphate hydrolases"/>
    <property type="match status" value="1"/>
</dbReference>
<dbReference type="PANTHER" id="PTHR46498:SF1">
    <property type="entry name" value="GTP-BINDING PROTEIN 8"/>
    <property type="match status" value="1"/>
</dbReference>
<protein>
    <recommendedName>
        <fullName evidence="3">GTP-binding protein 8</fullName>
    </recommendedName>
</protein>
<dbReference type="GO" id="GO:0046872">
    <property type="term" value="F:metal ion binding"/>
    <property type="evidence" value="ECO:0007669"/>
    <property type="project" value="UniProtKB-KW"/>
</dbReference>
<dbReference type="AlphaFoldDB" id="A0A060XBX8"/>
<evidence type="ECO:0000256" key="3">
    <source>
        <dbReference type="ARBA" id="ARBA00015370"/>
    </source>
</evidence>
<dbReference type="InterPro" id="IPR030393">
    <property type="entry name" value="G_ENGB_dom"/>
</dbReference>
<dbReference type="SUPFAM" id="SSF52540">
    <property type="entry name" value="P-loop containing nucleoside triphosphate hydrolases"/>
    <property type="match status" value="1"/>
</dbReference>
<comment type="similarity">
    <text evidence="2">Belongs to the TRAFAC class TrmE-Era-EngA-EngB-Septin-like GTPase superfamily. EngB GTPase family.</text>
</comment>
<dbReference type="PROSITE" id="PS51706">
    <property type="entry name" value="G_ENGB"/>
    <property type="match status" value="1"/>
</dbReference>
<organism evidence="9 10">
    <name type="scientific">Oncorhynchus mykiss</name>
    <name type="common">Rainbow trout</name>
    <name type="synonym">Salmo gairdneri</name>
    <dbReference type="NCBI Taxonomy" id="8022"/>
    <lineage>
        <taxon>Eukaryota</taxon>
        <taxon>Metazoa</taxon>
        <taxon>Chordata</taxon>
        <taxon>Craniata</taxon>
        <taxon>Vertebrata</taxon>
        <taxon>Euteleostomi</taxon>
        <taxon>Actinopterygii</taxon>
        <taxon>Neopterygii</taxon>
        <taxon>Teleostei</taxon>
        <taxon>Protacanthopterygii</taxon>
        <taxon>Salmoniformes</taxon>
        <taxon>Salmonidae</taxon>
        <taxon>Salmoninae</taxon>
        <taxon>Oncorhynchus</taxon>
    </lineage>
</organism>
<proteinExistence type="inferred from homology"/>
<dbReference type="STRING" id="8022.A0A060XBX8"/>
<dbReference type="GO" id="GO:0005525">
    <property type="term" value="F:GTP binding"/>
    <property type="evidence" value="ECO:0007669"/>
    <property type="project" value="UniProtKB-KW"/>
</dbReference>
<dbReference type="GO" id="GO:0005739">
    <property type="term" value="C:mitochondrion"/>
    <property type="evidence" value="ECO:0007669"/>
    <property type="project" value="TreeGrafter"/>
</dbReference>
<dbReference type="FunFam" id="3.40.50.300:FF:000857">
    <property type="entry name" value="GTP-binding protein 8 isoform X1"/>
    <property type="match status" value="1"/>
</dbReference>
<comment type="cofactor">
    <cofactor evidence="1">
        <name>Mg(2+)</name>
        <dbReference type="ChEBI" id="CHEBI:18420"/>
    </cofactor>
</comment>
<evidence type="ECO:0000256" key="2">
    <source>
        <dbReference type="ARBA" id="ARBA00009638"/>
    </source>
</evidence>
<evidence type="ECO:0000256" key="4">
    <source>
        <dbReference type="ARBA" id="ARBA00022723"/>
    </source>
</evidence>
<reference evidence="9" key="1">
    <citation type="journal article" date="2014" name="Nat. Commun.">
        <title>The rainbow trout genome provides novel insights into evolution after whole-genome duplication in vertebrates.</title>
        <authorList>
            <person name="Berthelot C."/>
            <person name="Brunet F."/>
            <person name="Chalopin D."/>
            <person name="Juanchich A."/>
            <person name="Bernard M."/>
            <person name="Noel B."/>
            <person name="Bento P."/>
            <person name="Da Silva C."/>
            <person name="Labadie K."/>
            <person name="Alberti A."/>
            <person name="Aury J.M."/>
            <person name="Louis A."/>
            <person name="Dehais P."/>
            <person name="Bardou P."/>
            <person name="Montfort J."/>
            <person name="Klopp C."/>
            <person name="Cabau C."/>
            <person name="Gaspin C."/>
            <person name="Thorgaard G.H."/>
            <person name="Boussaha M."/>
            <person name="Quillet E."/>
            <person name="Guyomard R."/>
            <person name="Galiana D."/>
            <person name="Bobe J."/>
            <person name="Volff J.N."/>
            <person name="Genet C."/>
            <person name="Wincker P."/>
            <person name="Jaillon O."/>
            <person name="Roest Crollius H."/>
            <person name="Guiguen Y."/>
        </authorList>
    </citation>
    <scope>NUCLEOTIDE SEQUENCE [LARGE SCALE GENOMIC DNA]</scope>
</reference>
<evidence type="ECO:0000256" key="6">
    <source>
        <dbReference type="ARBA" id="ARBA00022842"/>
    </source>
</evidence>
<feature type="domain" description="EngB-type G" evidence="8">
    <location>
        <begin position="192"/>
        <end position="364"/>
    </location>
</feature>
<dbReference type="PANTHER" id="PTHR46498">
    <property type="entry name" value="GTP-BINDING PROTEIN 8"/>
    <property type="match status" value="1"/>
</dbReference>
<reference evidence="9" key="2">
    <citation type="submission" date="2014-03" db="EMBL/GenBank/DDBJ databases">
        <authorList>
            <person name="Genoscope - CEA"/>
        </authorList>
    </citation>
    <scope>NUCLEOTIDE SEQUENCE</scope>
</reference>
<name>A0A060XBX8_ONCMY</name>
<dbReference type="Pfam" id="PF01926">
    <property type="entry name" value="MMR_HSR1"/>
    <property type="match status" value="1"/>
</dbReference>
<dbReference type="CDD" id="cd01876">
    <property type="entry name" value="YihA_EngB"/>
    <property type="match status" value="1"/>
</dbReference>
<keyword evidence="4" id="KW-0479">Metal-binding</keyword>
<keyword evidence="6" id="KW-0460">Magnesium</keyword>
<evidence type="ECO:0000259" key="8">
    <source>
        <dbReference type="PROSITE" id="PS51706"/>
    </source>
</evidence>
<dbReference type="NCBIfam" id="TIGR03598">
    <property type="entry name" value="GTPase_YsxC"/>
    <property type="match status" value="1"/>
</dbReference>